<reference evidence="1 2" key="1">
    <citation type="submission" date="2016-03" db="EMBL/GenBank/DDBJ databases">
        <title>Acetic acid bacteria sequencing.</title>
        <authorList>
            <person name="Brandt J."/>
            <person name="Jakob F."/>
            <person name="Vogel R.F."/>
        </authorList>
    </citation>
    <scope>NUCLEOTIDE SEQUENCE [LARGE SCALE GENOMIC DNA]</scope>
    <source>
        <strain evidence="1 2">NBRC 101099</strain>
    </source>
</reference>
<dbReference type="RefSeq" id="WP_077807040.1">
    <property type="nucleotide sequence ID" value="NZ_CP014691.1"/>
</dbReference>
<dbReference type="EMBL" id="CP014691">
    <property type="protein sequence ID" value="AQS88024.1"/>
    <property type="molecule type" value="Genomic_DNA"/>
</dbReference>
<dbReference type="AlphaFoldDB" id="A0A1U9KQB0"/>
<protein>
    <submittedName>
        <fullName evidence="1">Uncharacterized protein</fullName>
    </submittedName>
</protein>
<dbReference type="KEGG" id="nch:A0U93_08790"/>
<organism evidence="1 2">
    <name type="scientific">Neoasaia chiangmaiensis</name>
    <dbReference type="NCBI Taxonomy" id="320497"/>
    <lineage>
        <taxon>Bacteria</taxon>
        <taxon>Pseudomonadati</taxon>
        <taxon>Pseudomonadota</taxon>
        <taxon>Alphaproteobacteria</taxon>
        <taxon>Acetobacterales</taxon>
        <taxon>Acetobacteraceae</taxon>
        <taxon>Neoasaia</taxon>
    </lineage>
</organism>
<evidence type="ECO:0000313" key="2">
    <source>
        <dbReference type="Proteomes" id="UP000188604"/>
    </source>
</evidence>
<dbReference type="Proteomes" id="UP000188604">
    <property type="component" value="Chromosome"/>
</dbReference>
<accession>A0A1U9KQB0</accession>
<proteinExistence type="predicted"/>
<sequence length="248" mass="27164">MTPRACVPHLAVMIKATLPYAMLALLILAGAPKTVFAQDTDHARPSSAPVTYFLSDPQDKSHHKITLSIPADDFMDGIVPPAGSTDAEFLLRVSWPSWIGDPRGLDDDALRILGDVANSRDSNDTLARTLLVNVATTKPWQAPVDRPIPVDLAQPKTGPLPIPSGHSIMQVVHNKADFLSNKDVYVVMSKLPEMTLSCDRDGVVPQCAERFDLDRLVLEVGFPRHSVGSWFDIMTDVKKKFAVFAKQS</sequence>
<gene>
    <name evidence="1" type="ORF">A0U93_08790</name>
</gene>
<keyword evidence="2" id="KW-1185">Reference proteome</keyword>
<dbReference type="STRING" id="320497.A0U93_08790"/>
<dbReference type="OrthoDB" id="7289985at2"/>
<evidence type="ECO:0000313" key="1">
    <source>
        <dbReference type="EMBL" id="AQS88024.1"/>
    </source>
</evidence>
<name>A0A1U9KQB0_9PROT</name>